<evidence type="ECO:0000313" key="3">
    <source>
        <dbReference type="Proteomes" id="UP000005954"/>
    </source>
</evidence>
<evidence type="ECO:0000259" key="1">
    <source>
        <dbReference type="Pfam" id="PF06568"/>
    </source>
</evidence>
<gene>
    <name evidence="2" type="ORF">ISM_07085</name>
</gene>
<feature type="domain" description="YjiS-like" evidence="1">
    <location>
        <begin position="26"/>
        <end position="61"/>
    </location>
</feature>
<dbReference type="Proteomes" id="UP000005954">
    <property type="component" value="Unassembled WGS sequence"/>
</dbReference>
<dbReference type="Pfam" id="PF06568">
    <property type="entry name" value="YjiS-like"/>
    <property type="match status" value="1"/>
</dbReference>
<dbReference type="STRING" id="89187.ISM_07085"/>
<keyword evidence="3" id="KW-1185">Reference proteome</keyword>
<reference evidence="2 3" key="1">
    <citation type="submission" date="2005-12" db="EMBL/GenBank/DDBJ databases">
        <authorList>
            <person name="Moran M.A."/>
            <person name="Ferriera S."/>
            <person name="Johnson J."/>
            <person name="Kravitz S."/>
            <person name="Halpern A."/>
            <person name="Remington K."/>
            <person name="Beeson K."/>
            <person name="Tran B."/>
            <person name="Rogers Y.-H."/>
            <person name="Friedman R."/>
            <person name="Venter J.C."/>
        </authorList>
    </citation>
    <scope>NUCLEOTIDE SEQUENCE [LARGE SCALE GENOMIC DNA]</scope>
    <source>
        <strain evidence="3">ATCC BAA-591 / DSM 15170 / ISM</strain>
    </source>
</reference>
<dbReference type="RefSeq" id="WP_009813441.1">
    <property type="nucleotide sequence ID" value="NZ_CH724156.1"/>
</dbReference>
<accession>A3SL09</accession>
<comment type="caution">
    <text evidence="2">The sequence shown here is derived from an EMBL/GenBank/DDBJ whole genome shotgun (WGS) entry which is preliminary data.</text>
</comment>
<proteinExistence type="predicted"/>
<protein>
    <recommendedName>
        <fullName evidence="1">YjiS-like domain-containing protein</fullName>
    </recommendedName>
</protein>
<name>A3SL09_ROSNI</name>
<dbReference type="HOGENOM" id="CLU_178481_1_1_5"/>
<evidence type="ECO:0000313" key="2">
    <source>
        <dbReference type="EMBL" id="EAP78040.1"/>
    </source>
</evidence>
<dbReference type="InterPro" id="IPR009506">
    <property type="entry name" value="YjiS-like"/>
</dbReference>
<sequence length="74" mass="8312">MVFASDILNGRSYATKRAEDGFFAALVRKVHLRREYNKTRNELASLSDRSLADLGISRGEITAISRKAVYGYQS</sequence>
<dbReference type="EMBL" id="AALY01000001">
    <property type="protein sequence ID" value="EAP78040.1"/>
    <property type="molecule type" value="Genomic_DNA"/>
</dbReference>
<organism evidence="2 3">
    <name type="scientific">Roseovarius nubinhibens (strain ATCC BAA-591 / DSM 15170 / ISM)</name>
    <dbReference type="NCBI Taxonomy" id="89187"/>
    <lineage>
        <taxon>Bacteria</taxon>
        <taxon>Pseudomonadati</taxon>
        <taxon>Pseudomonadota</taxon>
        <taxon>Alphaproteobacteria</taxon>
        <taxon>Rhodobacterales</taxon>
        <taxon>Roseobacteraceae</taxon>
        <taxon>Roseovarius</taxon>
    </lineage>
</organism>
<dbReference type="OrthoDB" id="8116725at2"/>
<dbReference type="AlphaFoldDB" id="A3SL09"/>